<evidence type="ECO:0000313" key="10">
    <source>
        <dbReference type="Proteomes" id="UP000002217"/>
    </source>
</evidence>
<dbReference type="GO" id="GO:0016020">
    <property type="term" value="C:membrane"/>
    <property type="evidence" value="ECO:0007669"/>
    <property type="project" value="InterPro"/>
</dbReference>
<evidence type="ECO:0000256" key="7">
    <source>
        <dbReference type="ARBA" id="ARBA00023136"/>
    </source>
</evidence>
<keyword evidence="3" id="KW-0645">Protease</keyword>
<dbReference type="Pfam" id="PF04647">
    <property type="entry name" value="AgrB"/>
    <property type="match status" value="1"/>
</dbReference>
<name>C8W4X9_DESAS</name>
<keyword evidence="5" id="KW-0378">Hydrolase</keyword>
<evidence type="ECO:0000256" key="3">
    <source>
        <dbReference type="ARBA" id="ARBA00022670"/>
    </source>
</evidence>
<feature type="transmembrane region" description="Helical" evidence="8">
    <location>
        <begin position="105"/>
        <end position="123"/>
    </location>
</feature>
<evidence type="ECO:0000256" key="6">
    <source>
        <dbReference type="ARBA" id="ARBA00022989"/>
    </source>
</evidence>
<evidence type="ECO:0000256" key="8">
    <source>
        <dbReference type="SAM" id="Phobius"/>
    </source>
</evidence>
<accession>C8W4X9</accession>
<feature type="transmembrane region" description="Helical" evidence="8">
    <location>
        <begin position="168"/>
        <end position="186"/>
    </location>
</feature>
<keyword evidence="6 8" id="KW-1133">Transmembrane helix</keyword>
<organism evidence="9 10">
    <name type="scientific">Desulfofarcimen acetoxidans (strain ATCC 49208 / DSM 771 / KCTC 5769 / VKM B-1644 / 5575)</name>
    <name type="common">Desulfotomaculum acetoxidans</name>
    <dbReference type="NCBI Taxonomy" id="485916"/>
    <lineage>
        <taxon>Bacteria</taxon>
        <taxon>Bacillati</taxon>
        <taxon>Bacillota</taxon>
        <taxon>Clostridia</taxon>
        <taxon>Eubacteriales</taxon>
        <taxon>Peptococcaceae</taxon>
        <taxon>Desulfofarcimen</taxon>
    </lineage>
</organism>
<keyword evidence="1" id="KW-1003">Cell membrane</keyword>
<dbReference type="GO" id="GO:0008233">
    <property type="term" value="F:peptidase activity"/>
    <property type="evidence" value="ECO:0007669"/>
    <property type="project" value="UniProtKB-KW"/>
</dbReference>
<dbReference type="RefSeq" id="WP_015756052.1">
    <property type="nucleotide sequence ID" value="NC_013216.1"/>
</dbReference>
<dbReference type="AlphaFoldDB" id="C8W4X9"/>
<evidence type="ECO:0000313" key="9">
    <source>
        <dbReference type="EMBL" id="ACV61331.1"/>
    </source>
</evidence>
<evidence type="ECO:0000256" key="2">
    <source>
        <dbReference type="ARBA" id="ARBA00022654"/>
    </source>
</evidence>
<dbReference type="Proteomes" id="UP000002217">
    <property type="component" value="Chromosome"/>
</dbReference>
<keyword evidence="7 8" id="KW-0472">Membrane</keyword>
<evidence type="ECO:0000256" key="5">
    <source>
        <dbReference type="ARBA" id="ARBA00022801"/>
    </source>
</evidence>
<dbReference type="HOGENOM" id="CLU_098969_0_0_9"/>
<feature type="transmembrane region" description="Helical" evidence="8">
    <location>
        <begin position="79"/>
        <end position="99"/>
    </location>
</feature>
<dbReference type="SMART" id="SM00793">
    <property type="entry name" value="AgrB"/>
    <property type="match status" value="1"/>
</dbReference>
<dbReference type="GO" id="GO:0009372">
    <property type="term" value="P:quorum sensing"/>
    <property type="evidence" value="ECO:0007669"/>
    <property type="project" value="UniProtKB-KW"/>
</dbReference>
<protein>
    <submittedName>
        <fullName evidence="9">Accessory gene regulator B</fullName>
    </submittedName>
</protein>
<dbReference type="STRING" id="485916.Dtox_0386"/>
<dbReference type="InterPro" id="IPR006741">
    <property type="entry name" value="AgrB"/>
</dbReference>
<reference evidence="9 10" key="1">
    <citation type="journal article" date="2009" name="Stand. Genomic Sci.">
        <title>Complete genome sequence of Desulfotomaculum acetoxidans type strain (5575).</title>
        <authorList>
            <person name="Spring S."/>
            <person name="Lapidus A."/>
            <person name="Schroder M."/>
            <person name="Gleim D."/>
            <person name="Sims D."/>
            <person name="Meincke L."/>
            <person name="Glavina Del Rio T."/>
            <person name="Tice H."/>
            <person name="Copeland A."/>
            <person name="Cheng J.F."/>
            <person name="Lucas S."/>
            <person name="Chen F."/>
            <person name="Nolan M."/>
            <person name="Bruce D."/>
            <person name="Goodwin L."/>
            <person name="Pitluck S."/>
            <person name="Ivanova N."/>
            <person name="Mavromatis K."/>
            <person name="Mikhailova N."/>
            <person name="Pati A."/>
            <person name="Chen A."/>
            <person name="Palaniappan K."/>
            <person name="Land M."/>
            <person name="Hauser L."/>
            <person name="Chang Y.J."/>
            <person name="Jeffries C.D."/>
            <person name="Chain P."/>
            <person name="Saunders E."/>
            <person name="Brettin T."/>
            <person name="Detter J.C."/>
            <person name="Goker M."/>
            <person name="Bristow J."/>
            <person name="Eisen J.A."/>
            <person name="Markowitz V."/>
            <person name="Hugenholtz P."/>
            <person name="Kyrpides N.C."/>
            <person name="Klenk H.P."/>
            <person name="Han C."/>
        </authorList>
    </citation>
    <scope>NUCLEOTIDE SEQUENCE [LARGE SCALE GENOMIC DNA]</scope>
    <source>
        <strain evidence="10">ATCC 49208 / DSM 771 / VKM B-1644</strain>
    </source>
</reference>
<sequence length="198" mass="22522">MIHTWSVCLARYLGSELNLDKSRVSIISYGLEVLIGGFFKLIIYIVVPLFLGVFNQFAAAFLCSALLRLPSGGPHCSAYYKCLINTLVIYLTIAVTATYLSLSPLPVQAVLWFGLGLAFMVFYKLAPVDVKEKPIKSEKRRRCLKIISCIIVVVYFIFFSYWRFSQDIMWACSMAVIFHTFTLTWSGQRFIGKLDKLL</sequence>
<keyword evidence="10" id="KW-1185">Reference proteome</keyword>
<dbReference type="GO" id="GO:0006508">
    <property type="term" value="P:proteolysis"/>
    <property type="evidence" value="ECO:0007669"/>
    <property type="project" value="UniProtKB-KW"/>
</dbReference>
<keyword evidence="2" id="KW-0673">Quorum sensing</keyword>
<feature type="transmembrane region" description="Helical" evidence="8">
    <location>
        <begin position="41"/>
        <end position="67"/>
    </location>
</feature>
<dbReference type="OrthoDB" id="2854767at2"/>
<dbReference type="eggNOG" id="COG4512">
    <property type="taxonomic scope" value="Bacteria"/>
</dbReference>
<evidence type="ECO:0000256" key="1">
    <source>
        <dbReference type="ARBA" id="ARBA00022475"/>
    </source>
</evidence>
<feature type="transmembrane region" description="Helical" evidence="8">
    <location>
        <begin position="143"/>
        <end position="162"/>
    </location>
</feature>
<gene>
    <name evidence="9" type="ordered locus">Dtox_0386</name>
</gene>
<keyword evidence="4 8" id="KW-0812">Transmembrane</keyword>
<evidence type="ECO:0000256" key="4">
    <source>
        <dbReference type="ARBA" id="ARBA00022692"/>
    </source>
</evidence>
<dbReference type="EMBL" id="CP001720">
    <property type="protein sequence ID" value="ACV61331.1"/>
    <property type="molecule type" value="Genomic_DNA"/>
</dbReference>
<proteinExistence type="predicted"/>
<dbReference type="KEGG" id="dae:Dtox_0386"/>